<dbReference type="EMBL" id="CM046398">
    <property type="protein sequence ID" value="KAI8530213.1"/>
    <property type="molecule type" value="Genomic_DNA"/>
</dbReference>
<sequence length="258" mass="27538">MSQDGELCLLKVKDPVLALFGARSPYVKEEVLRKVREHLENTHGVLEKEVRSSVPLSDRDGDGRAEGGRPSSKHTSKRPAKDVVETSKENRASSKVAESSVVEGAVRPPRGATPEAETGGGSAARWGMDGIWGDEGVSSRRVLYPEKGGEESSKVIQLDVVGEVGTTPRVEITGATIGEGLAVPLDSLETIGTFEQDVAVHRVMNDILMNACGGVTYPSVDETPPQKTPPEEMGGEEDGEDGDQDDDQDDDQEDEEGG</sequence>
<accession>A0ACC0LPW1</accession>
<evidence type="ECO:0000313" key="2">
    <source>
        <dbReference type="Proteomes" id="UP001062846"/>
    </source>
</evidence>
<proteinExistence type="predicted"/>
<reference evidence="1" key="1">
    <citation type="submission" date="2022-02" db="EMBL/GenBank/DDBJ databases">
        <title>Plant Genome Project.</title>
        <authorList>
            <person name="Zhang R.-G."/>
        </authorList>
    </citation>
    <scope>NUCLEOTIDE SEQUENCE</scope>
    <source>
        <strain evidence="1">AT1</strain>
    </source>
</reference>
<dbReference type="Proteomes" id="UP001062846">
    <property type="component" value="Chromosome 11"/>
</dbReference>
<organism evidence="1 2">
    <name type="scientific">Rhododendron molle</name>
    <name type="common">Chinese azalea</name>
    <name type="synonym">Azalea mollis</name>
    <dbReference type="NCBI Taxonomy" id="49168"/>
    <lineage>
        <taxon>Eukaryota</taxon>
        <taxon>Viridiplantae</taxon>
        <taxon>Streptophyta</taxon>
        <taxon>Embryophyta</taxon>
        <taxon>Tracheophyta</taxon>
        <taxon>Spermatophyta</taxon>
        <taxon>Magnoliopsida</taxon>
        <taxon>eudicotyledons</taxon>
        <taxon>Gunneridae</taxon>
        <taxon>Pentapetalae</taxon>
        <taxon>asterids</taxon>
        <taxon>Ericales</taxon>
        <taxon>Ericaceae</taxon>
        <taxon>Ericoideae</taxon>
        <taxon>Rhodoreae</taxon>
        <taxon>Rhododendron</taxon>
    </lineage>
</organism>
<comment type="caution">
    <text evidence="1">The sequence shown here is derived from an EMBL/GenBank/DDBJ whole genome shotgun (WGS) entry which is preliminary data.</text>
</comment>
<name>A0ACC0LPW1_RHOML</name>
<evidence type="ECO:0000313" key="1">
    <source>
        <dbReference type="EMBL" id="KAI8530213.1"/>
    </source>
</evidence>
<gene>
    <name evidence="1" type="ORF">RHMOL_Rhmol11G0038400</name>
</gene>
<protein>
    <submittedName>
        <fullName evidence="1">Uncharacterized protein</fullName>
    </submittedName>
</protein>
<keyword evidence="2" id="KW-1185">Reference proteome</keyword>